<proteinExistence type="predicted"/>
<protein>
    <recommendedName>
        <fullName evidence="3">DUF4127 family protein</fullName>
    </recommendedName>
</protein>
<keyword evidence="2" id="KW-1185">Reference proteome</keyword>
<dbReference type="EMBL" id="AWVH01000005">
    <property type="protein sequence ID" value="ERJ94377.1"/>
    <property type="molecule type" value="Genomic_DNA"/>
</dbReference>
<name>A0ABN0P1H9_TRELE</name>
<evidence type="ECO:0008006" key="3">
    <source>
        <dbReference type="Google" id="ProtNLM"/>
    </source>
</evidence>
<dbReference type="Pfam" id="PF13552">
    <property type="entry name" value="DUF4127"/>
    <property type="match status" value="1"/>
</dbReference>
<dbReference type="InterPro" id="IPR025394">
    <property type="entry name" value="DUF4127"/>
</dbReference>
<reference evidence="1 2" key="1">
    <citation type="submission" date="2013-08" db="EMBL/GenBank/DDBJ databases">
        <authorList>
            <person name="Weinstock G."/>
            <person name="Sodergren E."/>
            <person name="Wylie T."/>
            <person name="Fulton L."/>
            <person name="Fulton R."/>
            <person name="Fronick C."/>
            <person name="O'Laughlin M."/>
            <person name="Godfrey J."/>
            <person name="Miner T."/>
            <person name="Herter B."/>
            <person name="Appelbaum E."/>
            <person name="Cordes M."/>
            <person name="Lek S."/>
            <person name="Wollam A."/>
            <person name="Pepin K.H."/>
            <person name="Palsikar V.B."/>
            <person name="Mitreva M."/>
            <person name="Wilson R.K."/>
        </authorList>
    </citation>
    <scope>NUCLEOTIDE SEQUENCE [LARGE SCALE GENOMIC DNA]</scope>
    <source>
        <strain evidence="1 2">ATCC 700332</strain>
    </source>
</reference>
<accession>A0ABN0P1H9</accession>
<evidence type="ECO:0000313" key="1">
    <source>
        <dbReference type="EMBL" id="ERJ94377.1"/>
    </source>
</evidence>
<organism evidence="1 2">
    <name type="scientific">Treponema lecithinolyticum ATCC 700332</name>
    <dbReference type="NCBI Taxonomy" id="1321815"/>
    <lineage>
        <taxon>Bacteria</taxon>
        <taxon>Pseudomonadati</taxon>
        <taxon>Spirochaetota</taxon>
        <taxon>Spirochaetia</taxon>
        <taxon>Spirochaetales</taxon>
        <taxon>Treponemataceae</taxon>
        <taxon>Treponema</taxon>
    </lineage>
</organism>
<sequence>MNICLLPLDSRPCNYVFIRELAEAARVNISVPPKKIMDYFTEPSKTEDLKAWLEKNGAFADCIILSVDQFLYGGLLASRRQGKTQEQIEDDFLWLEHFKAKHPRIKILAFSVLMRTTIGTLREENKIWWEAVAEYSKKKYAELTFQRKEDIEAVKNLEKRIPFDVLNEFLCVRQRNHNVNCRCIFLTKTVFDKLIIVQEDCCAESLHIPEKQILMRMVCDEHLESKVFFHNGADEAGMELTSCAVAENKIKTTDVQLCFLFDNRNFTAKYEDIPFYENLKDHLRLLNIREVKNCEKILCILPPKTRQGDYCPVREDSGSYRRDDYEVMADIVCKHIRAKKKVFLLDLAYANGGDFSFMSILMQKCRWSTLYGYAAWNTAGNALGTVLTQIILSDGVNGRLNRRFTAERLLDDLFYQAIVREKVSKKLQCAGQDVWALKNIKEAAILLKQTVREEKEVLKSIFGKKIPDFKISFPWPRTFEAEILVNTESKKR</sequence>
<dbReference type="RefSeq" id="WP_021686750.1">
    <property type="nucleotide sequence ID" value="NZ_KI260561.1"/>
</dbReference>
<evidence type="ECO:0000313" key="2">
    <source>
        <dbReference type="Proteomes" id="UP000016649"/>
    </source>
</evidence>
<comment type="caution">
    <text evidence="1">The sequence shown here is derived from an EMBL/GenBank/DDBJ whole genome shotgun (WGS) entry which is preliminary data.</text>
</comment>
<dbReference type="Proteomes" id="UP000016649">
    <property type="component" value="Unassembled WGS sequence"/>
</dbReference>
<gene>
    <name evidence="1" type="ORF">HMPREF9193_00349</name>
</gene>